<protein>
    <submittedName>
        <fullName evidence="1">Uncharacterized protein</fullName>
    </submittedName>
</protein>
<reference evidence="1 2" key="1">
    <citation type="submission" date="2018-06" db="EMBL/GenBank/DDBJ databases">
        <authorList>
            <consortium name="Pathogen Informatics"/>
            <person name="Doyle S."/>
        </authorList>
    </citation>
    <scope>NUCLEOTIDE SEQUENCE [LARGE SCALE GENOMIC DNA]</scope>
    <source>
        <strain evidence="1 2">NCTC10718</strain>
    </source>
</reference>
<evidence type="ECO:0000313" key="1">
    <source>
        <dbReference type="EMBL" id="SUG27572.1"/>
    </source>
</evidence>
<organism evidence="1 2">
    <name type="scientific">Salmonella enterica</name>
    <name type="common">Salmonella choleraesuis</name>
    <dbReference type="NCBI Taxonomy" id="28901"/>
    <lineage>
        <taxon>Bacteria</taxon>
        <taxon>Pseudomonadati</taxon>
        <taxon>Pseudomonadota</taxon>
        <taxon>Gammaproteobacteria</taxon>
        <taxon>Enterobacterales</taxon>
        <taxon>Enterobacteriaceae</taxon>
        <taxon>Salmonella</taxon>
    </lineage>
</organism>
<name>A0A379SDA7_SALER</name>
<accession>A0A379SDA7</accession>
<dbReference type="AlphaFoldDB" id="A0A379SDA7"/>
<dbReference type="EMBL" id="UGWQ01000003">
    <property type="protein sequence ID" value="SUG27572.1"/>
    <property type="molecule type" value="Genomic_DNA"/>
</dbReference>
<evidence type="ECO:0000313" key="2">
    <source>
        <dbReference type="Proteomes" id="UP000254332"/>
    </source>
</evidence>
<dbReference type="Proteomes" id="UP000254332">
    <property type="component" value="Unassembled WGS sequence"/>
</dbReference>
<proteinExistence type="predicted"/>
<gene>
    <name evidence="1" type="ORF">NCTC10718_04895</name>
</gene>
<sequence length="62" mass="7511">MEYRIITATIENHIVTLLTDNIYTQQQRQAYAYGAYLTWLALVGDEFIPDDDRRLWEQVRYR</sequence>